<evidence type="ECO:0008006" key="3">
    <source>
        <dbReference type="Google" id="ProtNLM"/>
    </source>
</evidence>
<proteinExistence type="predicted"/>
<evidence type="ECO:0000313" key="1">
    <source>
        <dbReference type="EMBL" id="OLA39331.1"/>
    </source>
</evidence>
<name>A0A1Q6RAE9_9FIRM</name>
<sequence length="145" mass="15640">MELTTYSFADLAGSINHPTFGSYLFDGTGVGSVTVSKATDRTAHDIAADGSVMVSKIAGNNGTVTIECQQTSAIHKWLSAWFNALWQLPTSEWASTSMTLRNTATGTRHIISGISPQKEPDTPYQSQGQRVSWTLMCAEVTNLPI</sequence>
<dbReference type="EMBL" id="MNTG01000001">
    <property type="protein sequence ID" value="OLA39331.1"/>
    <property type="molecule type" value="Genomic_DNA"/>
</dbReference>
<dbReference type="Pfam" id="PF11681">
    <property type="entry name" value="Phage_Tube_PhiTE"/>
    <property type="match status" value="1"/>
</dbReference>
<gene>
    <name evidence="1" type="ORF">BHW43_00075</name>
</gene>
<comment type="caution">
    <text evidence="1">The sequence shown here is derived from an EMBL/GenBank/DDBJ whole genome shotgun (WGS) entry which is preliminary data.</text>
</comment>
<reference evidence="1 2" key="1">
    <citation type="journal article" date="2016" name="Nat. Biotechnol.">
        <title>Measurement of bacterial replication rates in microbial communities.</title>
        <authorList>
            <person name="Brown C.T."/>
            <person name="Olm M.R."/>
            <person name="Thomas B.C."/>
            <person name="Banfield J.F."/>
        </authorList>
    </citation>
    <scope>NUCLEOTIDE SEQUENCE [LARGE SCALE GENOMIC DNA]</scope>
    <source>
        <strain evidence="1">46_33</strain>
    </source>
</reference>
<evidence type="ECO:0000313" key="2">
    <source>
        <dbReference type="Proteomes" id="UP000186777"/>
    </source>
</evidence>
<protein>
    <recommendedName>
        <fullName evidence="3">DUF3277 domain-containing protein</fullName>
    </recommendedName>
</protein>
<dbReference type="RefSeq" id="WP_302938488.1">
    <property type="nucleotide sequence ID" value="NZ_CATZZF010000001.1"/>
</dbReference>
<dbReference type="STRING" id="626940.BHW43_00075"/>
<dbReference type="InterPro" id="IPR021695">
    <property type="entry name" value="Phage_KPP10_Orf10"/>
</dbReference>
<dbReference type="Proteomes" id="UP000186777">
    <property type="component" value="Unassembled WGS sequence"/>
</dbReference>
<accession>A0A1Q6RAE9</accession>
<organism evidence="1 2">
    <name type="scientific">Phascolarctobacterium succinatutens</name>
    <dbReference type="NCBI Taxonomy" id="626940"/>
    <lineage>
        <taxon>Bacteria</taxon>
        <taxon>Bacillati</taxon>
        <taxon>Bacillota</taxon>
        <taxon>Negativicutes</taxon>
        <taxon>Acidaminococcales</taxon>
        <taxon>Acidaminococcaceae</taxon>
        <taxon>Phascolarctobacterium</taxon>
    </lineage>
</organism>
<dbReference type="AlphaFoldDB" id="A0A1Q6RAE9"/>